<accession>A0A9J6F887</accession>
<keyword evidence="3" id="KW-1185">Reference proteome</keyword>
<evidence type="ECO:0000313" key="3">
    <source>
        <dbReference type="Proteomes" id="UP000821866"/>
    </source>
</evidence>
<dbReference type="Proteomes" id="UP000821866">
    <property type="component" value="Chromosome 1"/>
</dbReference>
<dbReference type="EMBL" id="JABSTU010000001">
    <property type="protein sequence ID" value="KAH8042029.1"/>
    <property type="molecule type" value="Genomic_DNA"/>
</dbReference>
<evidence type="ECO:0000256" key="1">
    <source>
        <dbReference type="SAM" id="MobiDB-lite"/>
    </source>
</evidence>
<proteinExistence type="predicted"/>
<feature type="region of interest" description="Disordered" evidence="1">
    <location>
        <begin position="166"/>
        <end position="200"/>
    </location>
</feature>
<sequence length="200" mass="21981">MFNAYDSFTDAENLKNLQESYPTMPVVCGRRMGRTNHVLVTMLEDFMPRRIFYHGVYIRLYPFYPRVKACFNCHKKPTTSGYAPAQAPNVEPPTAPAINPSHQSLTVPRADVPASRLAAAAATGRPFQTAQVWLVPVEVSVETLVQVQVQVTVPSRSRSRSAIYLNSSSSPLSSFPDSSQGLSQSSPVPSPKKLPWAQGS</sequence>
<comment type="caution">
    <text evidence="2">The sequence shown here is derived from an EMBL/GenBank/DDBJ whole genome shotgun (WGS) entry which is preliminary data.</text>
</comment>
<name>A0A9J6F887_RHIMP</name>
<reference evidence="2" key="2">
    <citation type="submission" date="2021-09" db="EMBL/GenBank/DDBJ databases">
        <authorList>
            <person name="Jia N."/>
            <person name="Wang J."/>
            <person name="Shi W."/>
            <person name="Du L."/>
            <person name="Sun Y."/>
            <person name="Zhan W."/>
            <person name="Jiang J."/>
            <person name="Wang Q."/>
            <person name="Zhang B."/>
            <person name="Ji P."/>
            <person name="Sakyi L.B."/>
            <person name="Cui X."/>
            <person name="Yuan T."/>
            <person name="Jiang B."/>
            <person name="Yang W."/>
            <person name="Lam T.T.-Y."/>
            <person name="Chang Q."/>
            <person name="Ding S."/>
            <person name="Wang X."/>
            <person name="Zhu J."/>
            <person name="Ruan X."/>
            <person name="Zhao L."/>
            <person name="Wei J."/>
            <person name="Que T."/>
            <person name="Du C."/>
            <person name="Cheng J."/>
            <person name="Dai P."/>
            <person name="Han X."/>
            <person name="Huang E."/>
            <person name="Gao Y."/>
            <person name="Liu J."/>
            <person name="Shao H."/>
            <person name="Ye R."/>
            <person name="Li L."/>
            <person name="Wei W."/>
            <person name="Wang X."/>
            <person name="Wang C."/>
            <person name="Huo Q."/>
            <person name="Li W."/>
            <person name="Guo W."/>
            <person name="Chen H."/>
            <person name="Chen S."/>
            <person name="Zhou L."/>
            <person name="Zhou L."/>
            <person name="Ni X."/>
            <person name="Tian J."/>
            <person name="Zhou Y."/>
            <person name="Sheng Y."/>
            <person name="Liu T."/>
            <person name="Pan Y."/>
            <person name="Xia L."/>
            <person name="Li J."/>
            <person name="Zhao F."/>
            <person name="Cao W."/>
        </authorList>
    </citation>
    <scope>NUCLEOTIDE SEQUENCE</scope>
    <source>
        <strain evidence="2">Rmic-2018</strain>
        <tissue evidence="2">Larvae</tissue>
    </source>
</reference>
<dbReference type="AlphaFoldDB" id="A0A9J6F887"/>
<organism evidence="2 3">
    <name type="scientific">Rhipicephalus microplus</name>
    <name type="common">Cattle tick</name>
    <name type="synonym">Boophilus microplus</name>
    <dbReference type="NCBI Taxonomy" id="6941"/>
    <lineage>
        <taxon>Eukaryota</taxon>
        <taxon>Metazoa</taxon>
        <taxon>Ecdysozoa</taxon>
        <taxon>Arthropoda</taxon>
        <taxon>Chelicerata</taxon>
        <taxon>Arachnida</taxon>
        <taxon>Acari</taxon>
        <taxon>Parasitiformes</taxon>
        <taxon>Ixodida</taxon>
        <taxon>Ixodoidea</taxon>
        <taxon>Ixodidae</taxon>
        <taxon>Rhipicephalinae</taxon>
        <taxon>Rhipicephalus</taxon>
        <taxon>Boophilus</taxon>
    </lineage>
</organism>
<evidence type="ECO:0000313" key="2">
    <source>
        <dbReference type="EMBL" id="KAH8042029.1"/>
    </source>
</evidence>
<reference evidence="2" key="1">
    <citation type="journal article" date="2020" name="Cell">
        <title>Large-Scale Comparative Analyses of Tick Genomes Elucidate Their Genetic Diversity and Vector Capacities.</title>
        <authorList>
            <consortium name="Tick Genome and Microbiome Consortium (TIGMIC)"/>
            <person name="Jia N."/>
            <person name="Wang J."/>
            <person name="Shi W."/>
            <person name="Du L."/>
            <person name="Sun Y."/>
            <person name="Zhan W."/>
            <person name="Jiang J.F."/>
            <person name="Wang Q."/>
            <person name="Zhang B."/>
            <person name="Ji P."/>
            <person name="Bell-Sakyi L."/>
            <person name="Cui X.M."/>
            <person name="Yuan T.T."/>
            <person name="Jiang B.G."/>
            <person name="Yang W.F."/>
            <person name="Lam T.T."/>
            <person name="Chang Q.C."/>
            <person name="Ding S.J."/>
            <person name="Wang X.J."/>
            <person name="Zhu J.G."/>
            <person name="Ruan X.D."/>
            <person name="Zhao L."/>
            <person name="Wei J.T."/>
            <person name="Ye R.Z."/>
            <person name="Que T.C."/>
            <person name="Du C.H."/>
            <person name="Zhou Y.H."/>
            <person name="Cheng J.X."/>
            <person name="Dai P.F."/>
            <person name="Guo W.B."/>
            <person name="Han X.H."/>
            <person name="Huang E.J."/>
            <person name="Li L.F."/>
            <person name="Wei W."/>
            <person name="Gao Y.C."/>
            <person name="Liu J.Z."/>
            <person name="Shao H.Z."/>
            <person name="Wang X."/>
            <person name="Wang C.C."/>
            <person name="Yang T.C."/>
            <person name="Huo Q.B."/>
            <person name="Li W."/>
            <person name="Chen H.Y."/>
            <person name="Chen S.E."/>
            <person name="Zhou L.G."/>
            <person name="Ni X.B."/>
            <person name="Tian J.H."/>
            <person name="Sheng Y."/>
            <person name="Liu T."/>
            <person name="Pan Y.S."/>
            <person name="Xia L.Y."/>
            <person name="Li J."/>
            <person name="Zhao F."/>
            <person name="Cao W.C."/>
        </authorList>
    </citation>
    <scope>NUCLEOTIDE SEQUENCE</scope>
    <source>
        <strain evidence="2">Rmic-2018</strain>
    </source>
</reference>
<gene>
    <name evidence="2" type="ORF">HPB51_019770</name>
</gene>
<feature type="compositionally biased region" description="Low complexity" evidence="1">
    <location>
        <begin position="167"/>
        <end position="179"/>
    </location>
</feature>
<protein>
    <submittedName>
        <fullName evidence="2">Uncharacterized protein</fullName>
    </submittedName>
</protein>